<evidence type="ECO:0000313" key="6">
    <source>
        <dbReference type="EMBL" id="KAG6965544.1"/>
    </source>
</evidence>
<protein>
    <submittedName>
        <fullName evidence="7">Uncharacterized protein</fullName>
    </submittedName>
</protein>
<dbReference type="OrthoDB" id="96556at2759"/>
<evidence type="ECO:0000313" key="8">
    <source>
        <dbReference type="Proteomes" id="UP000251314"/>
    </source>
</evidence>
<dbReference type="VEuPathDB" id="FungiDB:PC110_g11609"/>
<dbReference type="Proteomes" id="UP000251314">
    <property type="component" value="Unassembled WGS sequence"/>
</dbReference>
<dbReference type="EMBL" id="RCMI01000121">
    <property type="protein sequence ID" value="KAG2932580.1"/>
    <property type="molecule type" value="Genomic_DNA"/>
</dbReference>
<comment type="caution">
    <text evidence="7">The sequence shown here is derived from an EMBL/GenBank/DDBJ whole genome shotgun (WGS) entry which is preliminary data.</text>
</comment>
<evidence type="ECO:0000313" key="2">
    <source>
        <dbReference type="EMBL" id="KAG2932580.1"/>
    </source>
</evidence>
<dbReference type="EMBL" id="RCML01000264">
    <property type="protein sequence ID" value="KAG2983138.1"/>
    <property type="molecule type" value="Genomic_DNA"/>
</dbReference>
<sequence>MFLRLFEDVRVAVARSKQSRSSRLMCERSFQVATDSTTFELELELVAAPNCAVPLIGVAALVSSNAGID</sequence>
<dbReference type="Proteomes" id="UP000760860">
    <property type="component" value="Unassembled WGS sequence"/>
</dbReference>
<organism evidence="7 8">
    <name type="scientific">Phytophthora cactorum</name>
    <dbReference type="NCBI Taxonomy" id="29920"/>
    <lineage>
        <taxon>Eukaryota</taxon>
        <taxon>Sar</taxon>
        <taxon>Stramenopiles</taxon>
        <taxon>Oomycota</taxon>
        <taxon>Peronosporomycetes</taxon>
        <taxon>Peronosporales</taxon>
        <taxon>Peronosporaceae</taxon>
        <taxon>Phytophthora</taxon>
    </lineage>
</organism>
<dbReference type="EMBL" id="RCMV01000225">
    <property type="protein sequence ID" value="KAG3221282.1"/>
    <property type="molecule type" value="Genomic_DNA"/>
</dbReference>
<reference evidence="1" key="2">
    <citation type="submission" date="2018-10" db="EMBL/GenBank/DDBJ databases">
        <title>Effector identification in a new, highly contiguous assembly of the strawberry crown rot pathogen Phytophthora cactorum.</title>
        <authorList>
            <person name="Armitage A.D."/>
            <person name="Nellist C.F."/>
            <person name="Bates H."/>
            <person name="Vickerstaff R.J."/>
            <person name="Harrison R.J."/>
        </authorList>
    </citation>
    <scope>NUCLEOTIDE SEQUENCE</scope>
    <source>
        <strain evidence="1">15-7</strain>
        <strain evidence="2">4032</strain>
        <strain evidence="3">4040</strain>
        <strain evidence="4">P415</strain>
        <strain evidence="5">P421</strain>
    </source>
</reference>
<dbReference type="Proteomes" id="UP000774804">
    <property type="component" value="Unassembled WGS sequence"/>
</dbReference>
<proteinExistence type="predicted"/>
<dbReference type="EMBL" id="RCMK01000004">
    <property type="protein sequence ID" value="KAG2955518.1"/>
    <property type="molecule type" value="Genomic_DNA"/>
</dbReference>
<evidence type="ECO:0000313" key="7">
    <source>
        <dbReference type="EMBL" id="RAW32044.1"/>
    </source>
</evidence>
<dbReference type="EMBL" id="RCMG01000275">
    <property type="protein sequence ID" value="KAG2857826.1"/>
    <property type="molecule type" value="Genomic_DNA"/>
</dbReference>
<dbReference type="Proteomes" id="UP000735874">
    <property type="component" value="Unassembled WGS sequence"/>
</dbReference>
<reference evidence="6" key="3">
    <citation type="submission" date="2021-01" db="EMBL/GenBank/DDBJ databases">
        <title>Phytophthora aleatoria, a newly-described species from Pinus radiata is distinct from Phytophthora cactorum isolates based on comparative genomics.</title>
        <authorList>
            <person name="Mcdougal R."/>
            <person name="Panda P."/>
            <person name="Williams N."/>
            <person name="Studholme D.J."/>
        </authorList>
    </citation>
    <scope>NUCLEOTIDE SEQUENCE</scope>
    <source>
        <strain evidence="6">NZFS 3830</strain>
    </source>
</reference>
<evidence type="ECO:0000313" key="4">
    <source>
        <dbReference type="EMBL" id="KAG2983138.1"/>
    </source>
</evidence>
<dbReference type="Proteomes" id="UP000736787">
    <property type="component" value="Unassembled WGS sequence"/>
</dbReference>
<dbReference type="EMBL" id="MJFZ01000295">
    <property type="protein sequence ID" value="RAW32044.1"/>
    <property type="molecule type" value="Genomic_DNA"/>
</dbReference>
<evidence type="ECO:0000313" key="1">
    <source>
        <dbReference type="EMBL" id="KAG2857826.1"/>
    </source>
</evidence>
<dbReference type="Proteomes" id="UP000688947">
    <property type="component" value="Unassembled WGS sequence"/>
</dbReference>
<evidence type="ECO:0000313" key="3">
    <source>
        <dbReference type="EMBL" id="KAG2955518.1"/>
    </source>
</evidence>
<name>A0A329S4Y9_9STRA</name>
<dbReference type="EMBL" id="JAENGZ010000201">
    <property type="protein sequence ID" value="KAG6965544.1"/>
    <property type="molecule type" value="Genomic_DNA"/>
</dbReference>
<dbReference type="AlphaFoldDB" id="A0A329S4Y9"/>
<gene>
    <name evidence="6" type="ORF">JG687_00005372</name>
    <name evidence="7" type="ORF">PC110_g11609</name>
    <name evidence="1" type="ORF">PC113_g10344</name>
    <name evidence="2" type="ORF">PC115_g5732</name>
    <name evidence="3" type="ORF">PC117_g394</name>
    <name evidence="4" type="ORF">PC118_g9587</name>
    <name evidence="5" type="ORF">PC129_g7972</name>
</gene>
<dbReference type="Proteomes" id="UP000697107">
    <property type="component" value="Unassembled WGS sequence"/>
</dbReference>
<keyword evidence="8" id="KW-1185">Reference proteome</keyword>
<accession>A0A329S4Y9</accession>
<evidence type="ECO:0000313" key="5">
    <source>
        <dbReference type="EMBL" id="KAG3221282.1"/>
    </source>
</evidence>
<reference evidence="7 8" key="1">
    <citation type="submission" date="2018-01" db="EMBL/GenBank/DDBJ databases">
        <title>Draft genome of the strawberry crown rot pathogen Phytophthora cactorum.</title>
        <authorList>
            <person name="Armitage A.D."/>
            <person name="Lysoe E."/>
            <person name="Nellist C.F."/>
            <person name="Harrison R.J."/>
            <person name="Brurberg M.B."/>
        </authorList>
    </citation>
    <scope>NUCLEOTIDE SEQUENCE [LARGE SCALE GENOMIC DNA]</scope>
    <source>
        <strain evidence="7 8">10300</strain>
    </source>
</reference>